<sequence>MEEDQINSERSKALIFFEALALCTITVIAGGVIGVLFFAIQSIGKLKIDQKLIMAMGNSLSFGFAIWVGLKISKQKYKEVLRLNLPDWKESVSFIIAAIGFSIVLSELDNIFSIFFPKWELFTNLVQGIFNGDNIFLLAILLSVVAPLTEEFLFRGVILDRFLRSYSAWASFLLSAFFFGLIHLNPWQFIGSSILGVYMAWIVFKTNSIANSILVHAVFNGTPILILYGFKLEIPGFSIPFPSKIQVLQPLWLDLLGLLITCFGLSLTFFLFRRRKEKFG</sequence>
<feature type="transmembrane region" description="Helical" evidence="1">
    <location>
        <begin position="15"/>
        <end position="40"/>
    </location>
</feature>
<dbReference type="EMBL" id="RQGF01000028">
    <property type="protein sequence ID" value="TGL60444.1"/>
    <property type="molecule type" value="Genomic_DNA"/>
</dbReference>
<feature type="transmembrane region" description="Helical" evidence="1">
    <location>
        <begin position="213"/>
        <end position="230"/>
    </location>
</feature>
<keyword evidence="1" id="KW-0472">Membrane</keyword>
<dbReference type="GO" id="GO:0006508">
    <property type="term" value="P:proteolysis"/>
    <property type="evidence" value="ECO:0007669"/>
    <property type="project" value="UniProtKB-KW"/>
</dbReference>
<evidence type="ECO:0000313" key="3">
    <source>
        <dbReference type="EMBL" id="TGL60444.1"/>
    </source>
</evidence>
<dbReference type="GO" id="GO:0008237">
    <property type="term" value="F:metallopeptidase activity"/>
    <property type="evidence" value="ECO:0007669"/>
    <property type="project" value="UniProtKB-KW"/>
</dbReference>
<accession>A0A4R9K767</accession>
<dbReference type="PANTHER" id="PTHR36435">
    <property type="entry name" value="SLR1288 PROTEIN"/>
    <property type="match status" value="1"/>
</dbReference>
<evidence type="ECO:0000256" key="1">
    <source>
        <dbReference type="SAM" id="Phobius"/>
    </source>
</evidence>
<dbReference type="InterPro" id="IPR003675">
    <property type="entry name" value="Rce1/LyrA-like_dom"/>
</dbReference>
<feature type="transmembrane region" description="Helical" evidence="1">
    <location>
        <begin position="166"/>
        <end position="183"/>
    </location>
</feature>
<dbReference type="RefSeq" id="WP_135649618.1">
    <property type="nucleotide sequence ID" value="NZ_RQGF01000028.1"/>
</dbReference>
<reference evidence="3" key="1">
    <citation type="journal article" date="2019" name="PLoS Negl. Trop. Dis.">
        <title>Revisiting the worldwide diversity of Leptospira species in the environment.</title>
        <authorList>
            <person name="Vincent A.T."/>
            <person name="Schiettekatte O."/>
            <person name="Bourhy P."/>
            <person name="Veyrier F.J."/>
            <person name="Picardeau M."/>
        </authorList>
    </citation>
    <scope>NUCLEOTIDE SEQUENCE [LARGE SCALE GENOMIC DNA]</scope>
    <source>
        <strain evidence="3">201702455</strain>
    </source>
</reference>
<gene>
    <name evidence="3" type="ORF">EHQ64_11410</name>
</gene>
<dbReference type="OrthoDB" id="4177129at2"/>
<dbReference type="Proteomes" id="UP000297762">
    <property type="component" value="Unassembled WGS sequence"/>
</dbReference>
<keyword evidence="4" id="KW-1185">Reference proteome</keyword>
<feature type="transmembrane region" description="Helical" evidence="1">
    <location>
        <begin position="91"/>
        <end position="115"/>
    </location>
</feature>
<dbReference type="Pfam" id="PF02517">
    <property type="entry name" value="Rce1-like"/>
    <property type="match status" value="1"/>
</dbReference>
<dbReference type="PANTHER" id="PTHR36435:SF1">
    <property type="entry name" value="CAAX AMINO TERMINAL PROTEASE FAMILY PROTEIN"/>
    <property type="match status" value="1"/>
</dbReference>
<proteinExistence type="predicted"/>
<keyword evidence="3" id="KW-0378">Hydrolase</keyword>
<dbReference type="AlphaFoldDB" id="A0A4R9K767"/>
<feature type="transmembrane region" description="Helical" evidence="1">
    <location>
        <begin position="52"/>
        <end position="70"/>
    </location>
</feature>
<protein>
    <submittedName>
        <fullName evidence="3">CPBP family intramembrane metalloprotease</fullName>
    </submittedName>
</protein>
<feature type="transmembrane region" description="Helical" evidence="1">
    <location>
        <begin position="250"/>
        <end position="272"/>
    </location>
</feature>
<keyword evidence="1" id="KW-1133">Transmembrane helix</keyword>
<dbReference type="GO" id="GO:0080120">
    <property type="term" value="P:CAAX-box protein maturation"/>
    <property type="evidence" value="ECO:0007669"/>
    <property type="project" value="UniProtKB-ARBA"/>
</dbReference>
<dbReference type="InterPro" id="IPR052710">
    <property type="entry name" value="CAAX_protease"/>
</dbReference>
<dbReference type="GO" id="GO:0004175">
    <property type="term" value="F:endopeptidase activity"/>
    <property type="evidence" value="ECO:0007669"/>
    <property type="project" value="UniProtKB-ARBA"/>
</dbReference>
<feature type="transmembrane region" description="Helical" evidence="1">
    <location>
        <begin position="189"/>
        <end position="206"/>
    </location>
</feature>
<name>A0A4R9K767_9LEPT</name>
<evidence type="ECO:0000313" key="4">
    <source>
        <dbReference type="Proteomes" id="UP000297762"/>
    </source>
</evidence>
<keyword evidence="1" id="KW-0812">Transmembrane</keyword>
<organism evidence="3 4">
    <name type="scientific">Leptospira sarikeiensis</name>
    <dbReference type="NCBI Taxonomy" id="2484943"/>
    <lineage>
        <taxon>Bacteria</taxon>
        <taxon>Pseudomonadati</taxon>
        <taxon>Spirochaetota</taxon>
        <taxon>Spirochaetia</taxon>
        <taxon>Leptospirales</taxon>
        <taxon>Leptospiraceae</taxon>
        <taxon>Leptospira</taxon>
    </lineage>
</organism>
<comment type="caution">
    <text evidence="3">The sequence shown here is derived from an EMBL/GenBank/DDBJ whole genome shotgun (WGS) entry which is preliminary data.</text>
</comment>
<feature type="domain" description="CAAX prenyl protease 2/Lysostaphin resistance protein A-like" evidence="2">
    <location>
        <begin position="135"/>
        <end position="221"/>
    </location>
</feature>
<keyword evidence="3" id="KW-0645">Protease</keyword>
<feature type="transmembrane region" description="Helical" evidence="1">
    <location>
        <begin position="135"/>
        <end position="154"/>
    </location>
</feature>
<keyword evidence="3" id="KW-0482">Metalloprotease</keyword>
<evidence type="ECO:0000259" key="2">
    <source>
        <dbReference type="Pfam" id="PF02517"/>
    </source>
</evidence>